<feature type="region of interest" description="Disordered" evidence="1">
    <location>
        <begin position="314"/>
        <end position="376"/>
    </location>
</feature>
<gene>
    <name evidence="2" type="ORF">HNR72_007998</name>
</gene>
<feature type="compositionally biased region" description="Basic and acidic residues" evidence="1">
    <location>
        <begin position="349"/>
        <end position="359"/>
    </location>
</feature>
<dbReference type="AlphaFoldDB" id="A0AA89QHJ3"/>
<evidence type="ECO:0000313" key="2">
    <source>
        <dbReference type="EMBL" id="MBB5816876.1"/>
    </source>
</evidence>
<dbReference type="Gene3D" id="1.10.260.40">
    <property type="entry name" value="lambda repressor-like DNA-binding domains"/>
    <property type="match status" value="1"/>
</dbReference>
<dbReference type="GO" id="GO:0003677">
    <property type="term" value="F:DNA binding"/>
    <property type="evidence" value="ECO:0007669"/>
    <property type="project" value="InterPro"/>
</dbReference>
<name>A0AA89QHJ3_STRCU</name>
<dbReference type="CDD" id="cd00093">
    <property type="entry name" value="HTH_XRE"/>
    <property type="match status" value="1"/>
</dbReference>
<reference evidence="2 3" key="1">
    <citation type="submission" date="2020-08" db="EMBL/GenBank/DDBJ databases">
        <title>Sequencing the genomes of 1000 actinobacteria strains.</title>
        <authorList>
            <person name="Klenk H.-P."/>
        </authorList>
    </citation>
    <scope>NUCLEOTIDE SEQUENCE [LARGE SCALE GENOMIC DNA]</scope>
    <source>
        <strain evidence="2 3">DSM 40129</strain>
    </source>
</reference>
<dbReference type="Proteomes" id="UP000579531">
    <property type="component" value="Unassembled WGS sequence"/>
</dbReference>
<dbReference type="InterPro" id="IPR010982">
    <property type="entry name" value="Lambda_DNA-bd_dom_sf"/>
</dbReference>
<dbReference type="RefSeq" id="WP_311240827.1">
    <property type="nucleotide sequence ID" value="NZ_BAABFE010000021.1"/>
</dbReference>
<sequence>MREEHPDESELCARVDGLLADLSAQRIPLPPPRERTRLRTAAGLSAEQVADALSCRAGDIAAWEAGTREPCMPRRAAYARLLDGLKTLEQPPQTKIPARQEPTAPAARTEQPTLFPTADQVPPPPRRPVPSQRLVTPTGPLAVIAYTDTFVAHFTNKTQLPLDASDLTGLLQWTLDSGLSREALSPFDQAGDPLLVLTPAASTALHLPAELDDRVTLRLPETHPALDRLRPAGFQLTRRGFGPWPRIYQPVANKKRASVQLAVMAWGALSQDGWHLPTLSPADLAHLLGLYTERLLTPRGSTAVCGQELMTALRPPTKPVRDPSSGTWVSGPNPGALRQALDPAPPEAPDAHPLAEGRPPEQAMQEEAWDWSRQPDQQETSQYLHVVGLDTNLAFLSAASSLIVGLNAPPRHALAPTFDKKIPGCWYCDLSQADLDPRLPSPFTATGQAPTGPAWYTTPTLEYAQTLGMDVRPIEAYLRDEPGRYLDPWYKRLRNAYIDTMADLGVHEKIPQADYLTAMRKLSTADPAQLALLAAIKATAKGGLGKLREGPRELTGPYTRWPALDKLTWRPDIRAAVVAKARVTLHSKMRNLAEQTGRYPLAVLSDCVLYPARTPTALDIVPSGPDQQGMKGFIRLGVNPGFSKEEGVQSMPWYQHQLAQGLNPARYIKNEPAGT</sequence>
<organism evidence="2 3">
    <name type="scientific">Streptomyces collinus</name>
    <dbReference type="NCBI Taxonomy" id="42684"/>
    <lineage>
        <taxon>Bacteria</taxon>
        <taxon>Bacillati</taxon>
        <taxon>Actinomycetota</taxon>
        <taxon>Actinomycetes</taxon>
        <taxon>Kitasatosporales</taxon>
        <taxon>Streptomycetaceae</taxon>
        <taxon>Streptomyces</taxon>
    </lineage>
</organism>
<proteinExistence type="predicted"/>
<evidence type="ECO:0000256" key="1">
    <source>
        <dbReference type="SAM" id="MobiDB-lite"/>
    </source>
</evidence>
<protein>
    <submittedName>
        <fullName evidence="2">Transcriptional regulator with XRE-family HTH domain</fullName>
    </submittedName>
</protein>
<dbReference type="InterPro" id="IPR001387">
    <property type="entry name" value="Cro/C1-type_HTH"/>
</dbReference>
<evidence type="ECO:0000313" key="3">
    <source>
        <dbReference type="Proteomes" id="UP000579531"/>
    </source>
</evidence>
<feature type="region of interest" description="Disordered" evidence="1">
    <location>
        <begin position="89"/>
        <end position="135"/>
    </location>
</feature>
<dbReference type="EMBL" id="JACHLX010000002">
    <property type="protein sequence ID" value="MBB5816876.1"/>
    <property type="molecule type" value="Genomic_DNA"/>
</dbReference>
<accession>A0AA89QHJ3</accession>
<dbReference type="GeneID" id="93835853"/>
<comment type="caution">
    <text evidence="2">The sequence shown here is derived from an EMBL/GenBank/DDBJ whole genome shotgun (WGS) entry which is preliminary data.</text>
</comment>
<dbReference type="NCBIfam" id="NF047542">
    <property type="entry name" value="telomere_Tap"/>
    <property type="match status" value="1"/>
</dbReference>
<keyword evidence="3" id="KW-1185">Reference proteome</keyword>